<dbReference type="OrthoDB" id="431987at2759"/>
<proteinExistence type="predicted"/>
<feature type="region of interest" description="Disordered" evidence="1">
    <location>
        <begin position="134"/>
        <end position="156"/>
    </location>
</feature>
<evidence type="ECO:0000313" key="3">
    <source>
        <dbReference type="Proteomes" id="UP000186817"/>
    </source>
</evidence>
<sequence>MPSPGLLQARWRGIGAAPTQPRTGTAVPAQSSAGPSKVMTEPCSDTAMKPTANMSKGKQKKTKDSEVKTERSGHEKKNKGILSQLDKAKAPEDGAGKGQNKGSIVVFSGVEGFGDGLAVQQSHPGALVTLQGAEVPKESAANEKTAPDIVEPEDATDRADEEEALFLKHPEEPQNCFHVEWPCF</sequence>
<feature type="compositionally biased region" description="Polar residues" evidence="1">
    <location>
        <begin position="20"/>
        <end position="34"/>
    </location>
</feature>
<evidence type="ECO:0000313" key="2">
    <source>
        <dbReference type="EMBL" id="OLQ07806.1"/>
    </source>
</evidence>
<accession>A0A1Q9EK29</accession>
<name>A0A1Q9EK29_SYMMI</name>
<protein>
    <submittedName>
        <fullName evidence="2">Uncharacterized protein</fullName>
    </submittedName>
</protein>
<dbReference type="AlphaFoldDB" id="A0A1Q9EK29"/>
<gene>
    <name evidence="2" type="ORF">AK812_SmicGene8785</name>
</gene>
<feature type="compositionally biased region" description="Basic and acidic residues" evidence="1">
    <location>
        <begin position="86"/>
        <end position="95"/>
    </location>
</feature>
<feature type="compositionally biased region" description="Basic and acidic residues" evidence="1">
    <location>
        <begin position="62"/>
        <end position="75"/>
    </location>
</feature>
<organism evidence="2 3">
    <name type="scientific">Symbiodinium microadriaticum</name>
    <name type="common">Dinoflagellate</name>
    <name type="synonym">Zooxanthella microadriatica</name>
    <dbReference type="NCBI Taxonomy" id="2951"/>
    <lineage>
        <taxon>Eukaryota</taxon>
        <taxon>Sar</taxon>
        <taxon>Alveolata</taxon>
        <taxon>Dinophyceae</taxon>
        <taxon>Suessiales</taxon>
        <taxon>Symbiodiniaceae</taxon>
        <taxon>Symbiodinium</taxon>
    </lineage>
</organism>
<dbReference type="Proteomes" id="UP000186817">
    <property type="component" value="Unassembled WGS sequence"/>
</dbReference>
<evidence type="ECO:0000256" key="1">
    <source>
        <dbReference type="SAM" id="MobiDB-lite"/>
    </source>
</evidence>
<feature type="region of interest" description="Disordered" evidence="1">
    <location>
        <begin position="1"/>
        <end position="100"/>
    </location>
</feature>
<dbReference type="EMBL" id="LSRX01000131">
    <property type="protein sequence ID" value="OLQ07806.1"/>
    <property type="molecule type" value="Genomic_DNA"/>
</dbReference>
<keyword evidence="3" id="KW-1185">Reference proteome</keyword>
<reference evidence="2 3" key="1">
    <citation type="submission" date="2016-02" db="EMBL/GenBank/DDBJ databases">
        <title>Genome analysis of coral dinoflagellate symbionts highlights evolutionary adaptations to a symbiotic lifestyle.</title>
        <authorList>
            <person name="Aranda M."/>
            <person name="Li Y."/>
            <person name="Liew Y.J."/>
            <person name="Baumgarten S."/>
            <person name="Simakov O."/>
            <person name="Wilson M."/>
            <person name="Piel J."/>
            <person name="Ashoor H."/>
            <person name="Bougouffa S."/>
            <person name="Bajic V.B."/>
            <person name="Ryu T."/>
            <person name="Ravasi T."/>
            <person name="Bayer T."/>
            <person name="Micklem G."/>
            <person name="Kim H."/>
            <person name="Bhak J."/>
            <person name="Lajeunesse T.C."/>
            <person name="Voolstra C.R."/>
        </authorList>
    </citation>
    <scope>NUCLEOTIDE SEQUENCE [LARGE SCALE GENOMIC DNA]</scope>
    <source>
        <strain evidence="2 3">CCMP2467</strain>
    </source>
</reference>
<comment type="caution">
    <text evidence="2">The sequence shown here is derived from an EMBL/GenBank/DDBJ whole genome shotgun (WGS) entry which is preliminary data.</text>
</comment>